<dbReference type="GO" id="GO:0005576">
    <property type="term" value="C:extracellular region"/>
    <property type="evidence" value="ECO:0007669"/>
    <property type="project" value="UniProtKB-SubCell"/>
</dbReference>
<feature type="non-terminal residue" evidence="10">
    <location>
        <position position="96"/>
    </location>
</feature>
<keyword evidence="2" id="KW-0964">Secreted</keyword>
<proteinExistence type="predicted"/>
<dbReference type="Proteomes" id="UP001529510">
    <property type="component" value="Unassembled WGS sequence"/>
</dbReference>
<dbReference type="InterPro" id="IPR051145">
    <property type="entry name" value="GAS-SHBG-PROS"/>
</dbReference>
<dbReference type="FunFam" id="2.10.25.10:FF:000049">
    <property type="entry name" value="Fibrillin 2"/>
    <property type="match status" value="1"/>
</dbReference>
<feature type="domain" description="EGF-like" evidence="9">
    <location>
        <begin position="14"/>
        <end position="54"/>
    </location>
</feature>
<dbReference type="InterPro" id="IPR024731">
    <property type="entry name" value="NELL2-like_EGF"/>
</dbReference>
<comment type="subcellular location">
    <subcellularLocation>
        <location evidence="1">Secreted</location>
    </subcellularLocation>
</comment>
<dbReference type="EMBL" id="JAMKFB020000018">
    <property type="protein sequence ID" value="KAL0167414.1"/>
    <property type="molecule type" value="Genomic_DNA"/>
</dbReference>
<gene>
    <name evidence="10" type="ORF">M9458_035636</name>
</gene>
<evidence type="ECO:0000256" key="1">
    <source>
        <dbReference type="ARBA" id="ARBA00004613"/>
    </source>
</evidence>
<dbReference type="PANTHER" id="PTHR24040">
    <property type="entry name" value="LAMININ G-LIKE DOMAIN-CONTAINING PROTEIN"/>
    <property type="match status" value="1"/>
</dbReference>
<keyword evidence="11" id="KW-1185">Reference proteome</keyword>
<keyword evidence="7" id="KW-0325">Glycoprotein</keyword>
<sequence length="96" mass="10285">MVVRCAAEPFPVSDLDECSNGTHLCSPSADCMNTMGSYRCLCKEGFSGDGFYCIDTDECAENVNLCENGHCLNIAGGYRCECDMGFIPTADGKACE</sequence>
<dbReference type="AlphaFoldDB" id="A0ABD0NZX9"/>
<name>A0ABD0NZX9_CIRMR</name>
<dbReference type="PROSITE" id="PS01186">
    <property type="entry name" value="EGF_2"/>
    <property type="match status" value="1"/>
</dbReference>
<evidence type="ECO:0000256" key="8">
    <source>
        <dbReference type="PROSITE-ProRule" id="PRU00076"/>
    </source>
</evidence>
<dbReference type="Pfam" id="PF07645">
    <property type="entry name" value="EGF_CA"/>
    <property type="match status" value="1"/>
</dbReference>
<organism evidence="10 11">
    <name type="scientific">Cirrhinus mrigala</name>
    <name type="common">Mrigala</name>
    <dbReference type="NCBI Taxonomy" id="683832"/>
    <lineage>
        <taxon>Eukaryota</taxon>
        <taxon>Metazoa</taxon>
        <taxon>Chordata</taxon>
        <taxon>Craniata</taxon>
        <taxon>Vertebrata</taxon>
        <taxon>Euteleostomi</taxon>
        <taxon>Actinopterygii</taxon>
        <taxon>Neopterygii</taxon>
        <taxon>Teleostei</taxon>
        <taxon>Ostariophysi</taxon>
        <taxon>Cypriniformes</taxon>
        <taxon>Cyprinidae</taxon>
        <taxon>Labeoninae</taxon>
        <taxon>Labeonini</taxon>
        <taxon>Cirrhinus</taxon>
    </lineage>
</organism>
<evidence type="ECO:0000256" key="4">
    <source>
        <dbReference type="ARBA" id="ARBA00022729"/>
    </source>
</evidence>
<reference evidence="10 11" key="1">
    <citation type="submission" date="2024-05" db="EMBL/GenBank/DDBJ databases">
        <title>Genome sequencing and assembly of Indian major carp, Cirrhinus mrigala (Hamilton, 1822).</title>
        <authorList>
            <person name="Mohindra V."/>
            <person name="Chowdhury L.M."/>
            <person name="Lal K."/>
            <person name="Jena J.K."/>
        </authorList>
    </citation>
    <scope>NUCLEOTIDE SEQUENCE [LARGE SCALE GENOMIC DNA]</scope>
    <source>
        <strain evidence="10">CM1030</strain>
        <tissue evidence="10">Blood</tissue>
    </source>
</reference>
<dbReference type="InterPro" id="IPR049883">
    <property type="entry name" value="NOTCH1_EGF-like"/>
</dbReference>
<dbReference type="Pfam" id="PF12947">
    <property type="entry name" value="EGF_3"/>
    <property type="match status" value="1"/>
</dbReference>
<dbReference type="PROSITE" id="PS01187">
    <property type="entry name" value="EGF_CA"/>
    <property type="match status" value="1"/>
</dbReference>
<protein>
    <recommendedName>
        <fullName evidence="9">EGF-like domain-containing protein</fullName>
    </recommendedName>
</protein>
<accession>A0ABD0NZX9</accession>
<keyword evidence="5" id="KW-0677">Repeat</keyword>
<dbReference type="InterPro" id="IPR000152">
    <property type="entry name" value="EGF-type_Asp/Asn_hydroxyl_site"/>
</dbReference>
<evidence type="ECO:0000256" key="2">
    <source>
        <dbReference type="ARBA" id="ARBA00022525"/>
    </source>
</evidence>
<comment type="caution">
    <text evidence="10">The sequence shown here is derived from an EMBL/GenBank/DDBJ whole genome shotgun (WGS) entry which is preliminary data.</text>
</comment>
<evidence type="ECO:0000256" key="3">
    <source>
        <dbReference type="ARBA" id="ARBA00022536"/>
    </source>
</evidence>
<dbReference type="PANTHER" id="PTHR24040:SF16">
    <property type="entry name" value="FIBRILLIN-2-LIKE PROTEIN"/>
    <property type="match status" value="1"/>
</dbReference>
<dbReference type="Gene3D" id="2.10.25.10">
    <property type="entry name" value="Laminin"/>
    <property type="match status" value="2"/>
</dbReference>
<comment type="caution">
    <text evidence="8">Lacks conserved residue(s) required for the propagation of feature annotation.</text>
</comment>
<dbReference type="InterPro" id="IPR001881">
    <property type="entry name" value="EGF-like_Ca-bd_dom"/>
</dbReference>
<evidence type="ECO:0000256" key="7">
    <source>
        <dbReference type="ARBA" id="ARBA00023180"/>
    </source>
</evidence>
<keyword evidence="4" id="KW-0732">Signal</keyword>
<evidence type="ECO:0000313" key="11">
    <source>
        <dbReference type="Proteomes" id="UP001529510"/>
    </source>
</evidence>
<dbReference type="PROSITE" id="PS50026">
    <property type="entry name" value="EGF_3"/>
    <property type="match status" value="2"/>
</dbReference>
<dbReference type="SMART" id="SM00181">
    <property type="entry name" value="EGF"/>
    <property type="match status" value="2"/>
</dbReference>
<keyword evidence="6" id="KW-1015">Disulfide bond</keyword>
<keyword evidence="3 8" id="KW-0245">EGF-like domain</keyword>
<dbReference type="SUPFAM" id="SSF57196">
    <property type="entry name" value="EGF/Laminin"/>
    <property type="match status" value="2"/>
</dbReference>
<evidence type="ECO:0000256" key="5">
    <source>
        <dbReference type="ARBA" id="ARBA00022737"/>
    </source>
</evidence>
<dbReference type="InterPro" id="IPR000742">
    <property type="entry name" value="EGF"/>
</dbReference>
<evidence type="ECO:0000256" key="6">
    <source>
        <dbReference type="ARBA" id="ARBA00023157"/>
    </source>
</evidence>
<dbReference type="SMART" id="SM00179">
    <property type="entry name" value="EGF_CA"/>
    <property type="match status" value="2"/>
</dbReference>
<dbReference type="PROSITE" id="PS00010">
    <property type="entry name" value="ASX_HYDROXYL"/>
    <property type="match status" value="2"/>
</dbReference>
<dbReference type="CDD" id="cd00054">
    <property type="entry name" value="EGF_CA"/>
    <property type="match status" value="2"/>
</dbReference>
<dbReference type="FunFam" id="2.10.25.10:FF:000071">
    <property type="entry name" value="Fibrillin 2"/>
    <property type="match status" value="1"/>
</dbReference>
<feature type="domain" description="EGF-like" evidence="9">
    <location>
        <begin position="55"/>
        <end position="91"/>
    </location>
</feature>
<evidence type="ECO:0000259" key="9">
    <source>
        <dbReference type="PROSITE" id="PS50026"/>
    </source>
</evidence>
<evidence type="ECO:0000313" key="10">
    <source>
        <dbReference type="EMBL" id="KAL0167414.1"/>
    </source>
</evidence>
<dbReference type="InterPro" id="IPR018097">
    <property type="entry name" value="EGF_Ca-bd_CS"/>
</dbReference>